<sequence length="259" mass="30379">MIKYDDYERNHVILPGREKELDRFINSKFKGINHKSKNSISSNSEDDLTWSCFDIISQLPDLKKIVALDEILEHSFCGNDMNQKMPFSFSKEDVIDIEVGKVYKGHSIKEETEVDASIETSNKIIFFEAKLYSSISLKDDSKEYDQIAKKIRVGLDYANTSKEKKEFYFIFLDIAPRDILYKFSDEEKSKKNAMKLPTKKWKSVWWFNRYKNGWKGSSKPLEEILFGITTSQSVKSISENMGWLTWFDLFKITMRSMIK</sequence>
<organism evidence="1 2">
    <name type="scientific">Flavobacterium xylosi</name>
    <dbReference type="NCBI Taxonomy" id="3230415"/>
    <lineage>
        <taxon>Bacteria</taxon>
        <taxon>Pseudomonadati</taxon>
        <taxon>Bacteroidota</taxon>
        <taxon>Flavobacteriia</taxon>
        <taxon>Flavobacteriales</taxon>
        <taxon>Flavobacteriaceae</taxon>
        <taxon>Flavobacterium</taxon>
    </lineage>
</organism>
<gene>
    <name evidence="1" type="ORF">ACFX5E_00140</name>
</gene>
<keyword evidence="2" id="KW-1185">Reference proteome</keyword>
<dbReference type="Proteomes" id="UP001600109">
    <property type="component" value="Unassembled WGS sequence"/>
</dbReference>
<dbReference type="EMBL" id="JBHZPZ010000001">
    <property type="protein sequence ID" value="MFE3866477.1"/>
    <property type="molecule type" value="Genomic_DNA"/>
</dbReference>
<protein>
    <submittedName>
        <fullName evidence="1">Uncharacterized protein</fullName>
    </submittedName>
</protein>
<evidence type="ECO:0000313" key="1">
    <source>
        <dbReference type="EMBL" id="MFE3866477.1"/>
    </source>
</evidence>
<comment type="caution">
    <text evidence="1">The sequence shown here is derived from an EMBL/GenBank/DDBJ whole genome shotgun (WGS) entry which is preliminary data.</text>
</comment>
<evidence type="ECO:0000313" key="2">
    <source>
        <dbReference type="Proteomes" id="UP001600109"/>
    </source>
</evidence>
<accession>A0ABW6HRS0</accession>
<dbReference type="RefSeq" id="WP_379853133.1">
    <property type="nucleotide sequence ID" value="NZ_JBHZPZ010000001.1"/>
</dbReference>
<name>A0ABW6HRS0_9FLAO</name>
<proteinExistence type="predicted"/>
<reference evidence="1 2" key="1">
    <citation type="submission" date="2024-06" db="EMBL/GenBank/DDBJ databases">
        <title>Flavobacterium spp. isolated from glacier.</title>
        <authorList>
            <person name="Han D."/>
        </authorList>
    </citation>
    <scope>NUCLEOTIDE SEQUENCE [LARGE SCALE GENOMIC DNA]</scope>
    <source>
        <strain evidence="1 2">LS2P90</strain>
    </source>
</reference>